<dbReference type="EMBL" id="JANPWB010000005">
    <property type="protein sequence ID" value="KAJ1186473.1"/>
    <property type="molecule type" value="Genomic_DNA"/>
</dbReference>
<evidence type="ECO:0000256" key="3">
    <source>
        <dbReference type="SAM" id="SignalP"/>
    </source>
</evidence>
<organism evidence="5 6">
    <name type="scientific">Pleurodeles waltl</name>
    <name type="common">Iberian ribbed newt</name>
    <dbReference type="NCBI Taxonomy" id="8319"/>
    <lineage>
        <taxon>Eukaryota</taxon>
        <taxon>Metazoa</taxon>
        <taxon>Chordata</taxon>
        <taxon>Craniata</taxon>
        <taxon>Vertebrata</taxon>
        <taxon>Euteleostomi</taxon>
        <taxon>Amphibia</taxon>
        <taxon>Batrachia</taxon>
        <taxon>Caudata</taxon>
        <taxon>Salamandroidea</taxon>
        <taxon>Salamandridae</taxon>
        <taxon>Pleurodelinae</taxon>
        <taxon>Pleurodeles</taxon>
    </lineage>
</organism>
<dbReference type="InterPro" id="IPR018711">
    <property type="entry name" value="NAGPA"/>
</dbReference>
<evidence type="ECO:0000259" key="4">
    <source>
        <dbReference type="PROSITE" id="PS50026"/>
    </source>
</evidence>
<protein>
    <recommendedName>
        <fullName evidence="4">EGF-like domain-containing protein</fullName>
    </recommendedName>
</protein>
<proteinExistence type="predicted"/>
<comment type="caution">
    <text evidence="5">The sequence shown here is derived from an EMBL/GenBank/DDBJ whole genome shotgun (WGS) entry which is preliminary data.</text>
</comment>
<keyword evidence="6" id="KW-1185">Reference proteome</keyword>
<feature type="disulfide bond" evidence="1">
    <location>
        <begin position="435"/>
        <end position="444"/>
    </location>
</feature>
<dbReference type="Pfam" id="PF23106">
    <property type="entry name" value="EGF_Teneurin"/>
    <property type="match status" value="2"/>
</dbReference>
<sequence>MRADGRRSSSKTSAELLLVFLFQMFGVVTARNSLNDDLLLPYSTPFHGPLHHHRHVRDCQPKVHGNVTHESWPGNRIAEPPVATVRAFVSMFPDENGKQKAVYGHFTFVNNPLRTLSVLEPGGTSGCQVNRTSTVEETAQPAQCIVAQNGGFFDVATSACLGNVVSDGRLVRNSRGIQNAQFGIRADGTMVFGYLSEEEVMDEVNPFVQLVSGVVWLLRDGEIYIEESKKAECDATQATGNFDRFISVASARTAVGHDRHGRLILFHVDGQTDARGLNIWEVAEFLKTQGVVNAINLDGGGSATLVVNGTLASYPSDHCVENNMWRCARNISTVLCVHEPVCSPADCSGHGDCVLGECRCSGSWSGAACSILDCGPLNCSRHGICTKDGCLCDAGWTGSNCSEVCALGFYGDGCTKKCLCQNGGTCDFVHGSCSCPPGFQGLFCERECNPGWYGPHCRQMCRCENMCPCHTQTGSCNVTYEFGMNSSFYKVGQCFVSRLGSGKENIGTGQQNLLSEQTWIIITATLVLLLVLVSLCLIKRVSWCCAKVKSKDGNYMYHQLEDMNRTLPCDDMTESLGEWHAPVPEYRPEVPEYHDEIPE</sequence>
<dbReference type="CDD" id="cd00055">
    <property type="entry name" value="EGF_Lam"/>
    <property type="match status" value="1"/>
</dbReference>
<evidence type="ECO:0000313" key="5">
    <source>
        <dbReference type="EMBL" id="KAJ1186473.1"/>
    </source>
</evidence>
<keyword evidence="3" id="KW-0732">Signal</keyword>
<dbReference type="AlphaFoldDB" id="A0AAV7UFG8"/>
<dbReference type="Gene3D" id="2.170.300.10">
    <property type="entry name" value="Tie2 ligand-binding domain superfamily"/>
    <property type="match status" value="1"/>
</dbReference>
<keyword evidence="2" id="KW-0472">Membrane</keyword>
<dbReference type="InterPro" id="IPR000742">
    <property type="entry name" value="EGF"/>
</dbReference>
<feature type="transmembrane region" description="Helical" evidence="2">
    <location>
        <begin position="519"/>
        <end position="538"/>
    </location>
</feature>
<dbReference type="PROSITE" id="PS50026">
    <property type="entry name" value="EGF_3"/>
    <property type="match status" value="1"/>
</dbReference>
<keyword evidence="2" id="KW-0812">Transmembrane</keyword>
<dbReference type="PROSITE" id="PS00022">
    <property type="entry name" value="EGF_1"/>
    <property type="match status" value="2"/>
</dbReference>
<accession>A0AAV7UFG8</accession>
<reference evidence="5" key="1">
    <citation type="journal article" date="2022" name="bioRxiv">
        <title>Sequencing and chromosome-scale assembly of the giantPleurodeles waltlgenome.</title>
        <authorList>
            <person name="Brown T."/>
            <person name="Elewa A."/>
            <person name="Iarovenko S."/>
            <person name="Subramanian E."/>
            <person name="Araus A.J."/>
            <person name="Petzold A."/>
            <person name="Susuki M."/>
            <person name="Suzuki K.-i.T."/>
            <person name="Hayashi T."/>
            <person name="Toyoda A."/>
            <person name="Oliveira C."/>
            <person name="Osipova E."/>
            <person name="Leigh N.D."/>
            <person name="Simon A."/>
            <person name="Yun M.H."/>
        </authorList>
    </citation>
    <scope>NUCLEOTIDE SEQUENCE</scope>
    <source>
        <strain evidence="5">20211129_DDA</strain>
        <tissue evidence="5">Liver</tissue>
    </source>
</reference>
<evidence type="ECO:0000256" key="1">
    <source>
        <dbReference type="PROSITE-ProRule" id="PRU00076"/>
    </source>
</evidence>
<dbReference type="SMART" id="SM00181">
    <property type="entry name" value="EGF"/>
    <property type="match status" value="3"/>
</dbReference>
<evidence type="ECO:0000256" key="2">
    <source>
        <dbReference type="SAM" id="Phobius"/>
    </source>
</evidence>
<dbReference type="GO" id="GO:0033299">
    <property type="term" value="P:secretion of lysosomal enzymes"/>
    <property type="evidence" value="ECO:0007669"/>
    <property type="project" value="TreeGrafter"/>
</dbReference>
<keyword evidence="1" id="KW-0245">EGF-like domain</keyword>
<dbReference type="PANTHER" id="PTHR40446:SF2">
    <property type="entry name" value="N-ACETYLGLUCOSAMINE-1-PHOSPHODIESTER ALPHA-N-ACETYLGLUCOSAMINIDASE"/>
    <property type="match status" value="1"/>
</dbReference>
<dbReference type="InterPro" id="IPR002049">
    <property type="entry name" value="LE_dom"/>
</dbReference>
<dbReference type="Gene3D" id="2.10.25.10">
    <property type="entry name" value="Laminin"/>
    <property type="match status" value="1"/>
</dbReference>
<name>A0AAV7UFG8_PLEWA</name>
<dbReference type="Proteomes" id="UP001066276">
    <property type="component" value="Chromosome 3_1"/>
</dbReference>
<keyword evidence="1" id="KW-1015">Disulfide bond</keyword>
<gene>
    <name evidence="5" type="ORF">NDU88_003254</name>
</gene>
<keyword evidence="2" id="KW-1133">Transmembrane helix</keyword>
<feature type="signal peptide" evidence="3">
    <location>
        <begin position="1"/>
        <end position="30"/>
    </location>
</feature>
<evidence type="ECO:0000313" key="6">
    <source>
        <dbReference type="Proteomes" id="UP001066276"/>
    </source>
</evidence>
<feature type="chain" id="PRO_5043428914" description="EGF-like domain-containing protein" evidence="3">
    <location>
        <begin position="31"/>
        <end position="599"/>
    </location>
</feature>
<comment type="caution">
    <text evidence="1">Lacks conserved residue(s) required for the propagation of feature annotation.</text>
</comment>
<feature type="domain" description="EGF-like" evidence="4">
    <location>
        <begin position="410"/>
        <end position="445"/>
    </location>
</feature>
<dbReference type="Pfam" id="PF09992">
    <property type="entry name" value="NAGPA"/>
    <property type="match status" value="1"/>
</dbReference>
<dbReference type="PANTHER" id="PTHR40446">
    <property type="entry name" value="N-ACETYLGLUCOSAMINE-1-PHOSPHODIESTER ALPHA-N-ACETYLGLUCOSAMINIDASE"/>
    <property type="match status" value="1"/>
</dbReference>